<name>A0AAN7SX05_9EURO</name>
<organism evidence="13 14">
    <name type="scientific">Lithohypha guttulata</name>
    <dbReference type="NCBI Taxonomy" id="1690604"/>
    <lineage>
        <taxon>Eukaryota</taxon>
        <taxon>Fungi</taxon>
        <taxon>Dikarya</taxon>
        <taxon>Ascomycota</taxon>
        <taxon>Pezizomycotina</taxon>
        <taxon>Eurotiomycetes</taxon>
        <taxon>Chaetothyriomycetidae</taxon>
        <taxon>Chaetothyriales</taxon>
        <taxon>Trichomeriaceae</taxon>
        <taxon>Lithohypha</taxon>
    </lineage>
</organism>
<evidence type="ECO:0000256" key="2">
    <source>
        <dbReference type="ARBA" id="ARBA00019309"/>
    </source>
</evidence>
<feature type="compositionally biased region" description="Basic and acidic residues" evidence="11">
    <location>
        <begin position="406"/>
        <end position="427"/>
    </location>
</feature>
<keyword evidence="5" id="KW-0238">DNA-binding</keyword>
<keyword evidence="3" id="KW-0749">Sporulation</keyword>
<feature type="compositionally biased region" description="Polar residues" evidence="11">
    <location>
        <begin position="256"/>
        <end position="273"/>
    </location>
</feature>
<evidence type="ECO:0000256" key="6">
    <source>
        <dbReference type="ARBA" id="ARBA00023163"/>
    </source>
</evidence>
<evidence type="ECO:0000313" key="14">
    <source>
        <dbReference type="Proteomes" id="UP001309876"/>
    </source>
</evidence>
<keyword evidence="4" id="KW-0805">Transcription regulation</keyword>
<dbReference type="Proteomes" id="UP001309876">
    <property type="component" value="Unassembled WGS sequence"/>
</dbReference>
<dbReference type="Pfam" id="PF04383">
    <property type="entry name" value="KilA-N"/>
    <property type="match status" value="1"/>
</dbReference>
<dbReference type="PANTHER" id="PTHR47792:SF1">
    <property type="entry name" value="PROTEIN SOK2-RELATED"/>
    <property type="match status" value="1"/>
</dbReference>
<dbReference type="PROSITE" id="PS51299">
    <property type="entry name" value="HTH_APSES"/>
    <property type="match status" value="1"/>
</dbReference>
<evidence type="ECO:0000256" key="11">
    <source>
        <dbReference type="SAM" id="MobiDB-lite"/>
    </source>
</evidence>
<dbReference type="SUPFAM" id="SSF54616">
    <property type="entry name" value="DNA-binding domain of Mlu1-box binding protein MBP1"/>
    <property type="match status" value="1"/>
</dbReference>
<evidence type="ECO:0000256" key="8">
    <source>
        <dbReference type="ARBA" id="ARBA00031907"/>
    </source>
</evidence>
<proteinExistence type="inferred from homology"/>
<dbReference type="GO" id="GO:0048315">
    <property type="term" value="P:conidium formation"/>
    <property type="evidence" value="ECO:0007669"/>
    <property type="project" value="UniProtKB-KW"/>
</dbReference>
<dbReference type="InterPro" id="IPR018004">
    <property type="entry name" value="KilA/APSES_HTH"/>
</dbReference>
<feature type="compositionally biased region" description="Polar residues" evidence="11">
    <location>
        <begin position="236"/>
        <end position="246"/>
    </location>
</feature>
<feature type="compositionally biased region" description="Polar residues" evidence="11">
    <location>
        <begin position="347"/>
        <end position="357"/>
    </location>
</feature>
<comment type="similarity">
    <text evidence="1">Belongs to the EFG1/PHD1/stuA family.</text>
</comment>
<dbReference type="AlphaFoldDB" id="A0AAN7SX05"/>
<protein>
    <recommendedName>
        <fullName evidence="9">Cell pattern formation-associated protein STUA</fullName>
    </recommendedName>
    <alternativeName>
        <fullName evidence="2 10">Cell pattern formation-associated protein stuA</fullName>
    </alternativeName>
    <alternativeName>
        <fullName evidence="8">Stunted protein A</fullName>
    </alternativeName>
</protein>
<feature type="compositionally biased region" description="Low complexity" evidence="11">
    <location>
        <begin position="63"/>
        <end position="78"/>
    </location>
</feature>
<evidence type="ECO:0000313" key="13">
    <source>
        <dbReference type="EMBL" id="KAK5082916.1"/>
    </source>
</evidence>
<dbReference type="GO" id="GO:0005634">
    <property type="term" value="C:nucleus"/>
    <property type="evidence" value="ECO:0007669"/>
    <property type="project" value="TreeGrafter"/>
</dbReference>
<feature type="compositionally biased region" description="Polar residues" evidence="11">
    <location>
        <begin position="449"/>
        <end position="464"/>
    </location>
</feature>
<dbReference type="GO" id="GO:0030435">
    <property type="term" value="P:sporulation resulting in formation of a cellular spore"/>
    <property type="evidence" value="ECO:0007669"/>
    <property type="project" value="UniProtKB-KW"/>
</dbReference>
<dbReference type="InterPro" id="IPR036887">
    <property type="entry name" value="HTH_APSES_sf"/>
</dbReference>
<dbReference type="GO" id="GO:0045944">
    <property type="term" value="P:positive regulation of transcription by RNA polymerase II"/>
    <property type="evidence" value="ECO:0007669"/>
    <property type="project" value="TreeGrafter"/>
</dbReference>
<evidence type="ECO:0000256" key="10">
    <source>
        <dbReference type="ARBA" id="ARBA00073433"/>
    </source>
</evidence>
<evidence type="ECO:0000256" key="5">
    <source>
        <dbReference type="ARBA" id="ARBA00023125"/>
    </source>
</evidence>
<feature type="domain" description="HTH APSES-type" evidence="12">
    <location>
        <begin position="108"/>
        <end position="214"/>
    </location>
</feature>
<dbReference type="EMBL" id="JAVRRJ010000007">
    <property type="protein sequence ID" value="KAK5082916.1"/>
    <property type="molecule type" value="Genomic_DNA"/>
</dbReference>
<keyword evidence="6" id="KW-0804">Transcription</keyword>
<evidence type="ECO:0000256" key="3">
    <source>
        <dbReference type="ARBA" id="ARBA00022969"/>
    </source>
</evidence>
<feature type="region of interest" description="Disordered" evidence="11">
    <location>
        <begin position="1"/>
        <end position="92"/>
    </location>
</feature>
<feature type="compositionally biased region" description="Low complexity" evidence="11">
    <location>
        <begin position="294"/>
        <end position="307"/>
    </location>
</feature>
<evidence type="ECO:0000256" key="4">
    <source>
        <dbReference type="ARBA" id="ARBA00023015"/>
    </source>
</evidence>
<dbReference type="GO" id="GO:0043565">
    <property type="term" value="F:sequence-specific DNA binding"/>
    <property type="evidence" value="ECO:0007669"/>
    <property type="project" value="TreeGrafter"/>
</dbReference>
<gene>
    <name evidence="13" type="ORF">LTR05_006798</name>
</gene>
<comment type="caution">
    <text evidence="13">The sequence shown here is derived from an EMBL/GenBank/DDBJ whole genome shotgun (WGS) entry which is preliminary data.</text>
</comment>
<evidence type="ECO:0000256" key="1">
    <source>
        <dbReference type="ARBA" id="ARBA00007247"/>
    </source>
</evidence>
<keyword evidence="7" id="KW-0183">Conidiation</keyword>
<dbReference type="Gene3D" id="3.10.260.10">
    <property type="entry name" value="Transcription regulator HTH, APSES-type DNA-binding domain"/>
    <property type="match status" value="1"/>
</dbReference>
<evidence type="ECO:0000256" key="9">
    <source>
        <dbReference type="ARBA" id="ARBA00073215"/>
    </source>
</evidence>
<keyword evidence="14" id="KW-1185">Reference proteome</keyword>
<feature type="region of interest" description="Disordered" evidence="11">
    <location>
        <begin position="236"/>
        <end position="580"/>
    </location>
</feature>
<feature type="compositionally biased region" description="Polar residues" evidence="11">
    <location>
        <begin position="489"/>
        <end position="509"/>
    </location>
</feature>
<feature type="compositionally biased region" description="Basic and acidic residues" evidence="11">
    <location>
        <begin position="528"/>
        <end position="551"/>
    </location>
</feature>
<feature type="compositionally biased region" description="Polar residues" evidence="11">
    <location>
        <begin position="369"/>
        <end position="380"/>
    </location>
</feature>
<evidence type="ECO:0000256" key="7">
    <source>
        <dbReference type="ARBA" id="ARBA00023321"/>
    </source>
</evidence>
<accession>A0AAN7SX05</accession>
<dbReference type="GO" id="GO:0003700">
    <property type="term" value="F:DNA-binding transcription factor activity"/>
    <property type="evidence" value="ECO:0007669"/>
    <property type="project" value="TreeGrafter"/>
</dbReference>
<dbReference type="SMART" id="SM01252">
    <property type="entry name" value="KilA-N"/>
    <property type="match status" value="1"/>
</dbReference>
<dbReference type="InterPro" id="IPR029790">
    <property type="entry name" value="EFG1/Phd1/StuA"/>
</dbReference>
<dbReference type="PANTHER" id="PTHR47792">
    <property type="entry name" value="PROTEIN SOK2-RELATED"/>
    <property type="match status" value="1"/>
</dbReference>
<feature type="compositionally biased region" description="Polar residues" evidence="11">
    <location>
        <begin position="308"/>
        <end position="337"/>
    </location>
</feature>
<evidence type="ECO:0000259" key="12">
    <source>
        <dbReference type="PROSITE" id="PS51299"/>
    </source>
</evidence>
<sequence length="580" mass="62198">MSSGPAYSHPAPSHYQPYGHQQPMPPASAQYASGSTYPTYGYPNPVTSPQSGGPHMQPSLQLPAMASMSPAPAHNYGPPSGPPGHPYPQAQQPFDQTGQVAPPGMKPRVTATLWEDEGSLCFQVEAKGVCVARREDNHFINGTKLLNVAGMTRGRRDGILKSEKIRHVVKIGPMHLKGVWIPFDRALEFANKEKITDILYPLFVHNIGGLLYNPDNANRTHAVQSEAEQRIRLNGTASARPSQPGQAPSLHHHHSMQASVGGQVPSTPHSMGGQSAGPRPGIDRAHTFPTPPTSASSVMGVGSSNGSYEWNQQNMTNGASSQPLSIETGGMNNARSMPTTPATTPPGQQVQNMQSYPGHQGYDNKQPYYATTPSSQTGYAQNGARYDGYKGDMGPPTAPNTGNSESHSDHKSDFGGHPAGDHGEHPENGYIHSNGAYGGRPEYAYTAPQGHQQLSPEMTSSPHQAGSGRGTPRTMPSGQPQWGGEYRTPPQSNPGSMYNPTGDSRSSHPPGSIDTYASGGYSQSLKRRRDDDDQGPRPGSRDDYPGYDTKRQKMNRPESFGMPLPTAHMQPIKTGPMPGR</sequence>
<dbReference type="InterPro" id="IPR003163">
    <property type="entry name" value="Tscrpt_reg_HTH_APSES-type"/>
</dbReference>
<dbReference type="FunFam" id="3.10.260.10:FF:000003">
    <property type="entry name" value="Ascospore maturation 1 protein"/>
    <property type="match status" value="1"/>
</dbReference>
<reference evidence="13 14" key="1">
    <citation type="submission" date="2023-08" db="EMBL/GenBank/DDBJ databases">
        <title>Black Yeasts Isolated from many extreme environments.</title>
        <authorList>
            <person name="Coleine C."/>
            <person name="Stajich J.E."/>
            <person name="Selbmann L."/>
        </authorList>
    </citation>
    <scope>NUCLEOTIDE SEQUENCE [LARGE SCALE GENOMIC DNA]</scope>
    <source>
        <strain evidence="13 14">CCFEE 5910</strain>
    </source>
</reference>